<comment type="caution">
    <text evidence="1">The sequence shown here is derived from an EMBL/GenBank/DDBJ whole genome shotgun (WGS) entry which is preliminary data.</text>
</comment>
<name>A0AAV3S989_9EURY</name>
<dbReference type="RefSeq" id="WP_211311517.1">
    <property type="nucleotide sequence ID" value="NZ_BAAABL010000072.1"/>
</dbReference>
<organism evidence="1 2">
    <name type="scientific">Halarchaeum salinum</name>
    <dbReference type="NCBI Taxonomy" id="489912"/>
    <lineage>
        <taxon>Archaea</taxon>
        <taxon>Methanobacteriati</taxon>
        <taxon>Methanobacteriota</taxon>
        <taxon>Stenosarchaea group</taxon>
        <taxon>Halobacteria</taxon>
        <taxon>Halobacteriales</taxon>
        <taxon>Halobacteriaceae</taxon>
    </lineage>
</organism>
<keyword evidence="2" id="KW-1185">Reference proteome</keyword>
<evidence type="ECO:0000313" key="1">
    <source>
        <dbReference type="EMBL" id="GAA0309515.1"/>
    </source>
</evidence>
<reference evidence="1 2" key="1">
    <citation type="journal article" date="2019" name="Int. J. Syst. Evol. Microbiol.">
        <title>The Global Catalogue of Microorganisms (GCM) 10K type strain sequencing project: providing services to taxonomists for standard genome sequencing and annotation.</title>
        <authorList>
            <consortium name="The Broad Institute Genomics Platform"/>
            <consortium name="The Broad Institute Genome Sequencing Center for Infectious Disease"/>
            <person name="Wu L."/>
            <person name="Ma J."/>
        </authorList>
    </citation>
    <scope>NUCLEOTIDE SEQUENCE [LARGE SCALE GENOMIC DNA]</scope>
    <source>
        <strain evidence="1 2">JCM 16330</strain>
    </source>
</reference>
<dbReference type="EMBL" id="BAAABL010000072">
    <property type="protein sequence ID" value="GAA0309515.1"/>
    <property type="molecule type" value="Genomic_DNA"/>
</dbReference>
<accession>A0AAV3S989</accession>
<sequence length="153" mass="16152">MILVAGPDASLVDGLDERRVTVESPVALPERIPADTLLVLDPDVVDAPHDLARAARERADGPLAVVAVSATPWAFDAAAYDGVLAPGVSDETVRRIADRARRIAAYRDAVAALYEASPGSETAAARERAAERFAALPDDLDDDDIAALLRPDD</sequence>
<evidence type="ECO:0000313" key="2">
    <source>
        <dbReference type="Proteomes" id="UP001500837"/>
    </source>
</evidence>
<proteinExistence type="predicted"/>
<dbReference type="AlphaFoldDB" id="A0AAV3S989"/>
<protein>
    <submittedName>
        <fullName evidence="1">Uncharacterized protein</fullName>
    </submittedName>
</protein>
<dbReference type="Proteomes" id="UP001500837">
    <property type="component" value="Unassembled WGS sequence"/>
</dbReference>
<gene>
    <name evidence="1" type="ORF">GCM10009066_23750</name>
</gene>